<reference evidence="8 9" key="1">
    <citation type="journal article" date="2015" name="Nature">
        <title>rRNA introns, odd ribosomes, and small enigmatic genomes across a large radiation of phyla.</title>
        <authorList>
            <person name="Brown C.T."/>
            <person name="Hug L.A."/>
            <person name="Thomas B.C."/>
            <person name="Sharon I."/>
            <person name="Castelle C.J."/>
            <person name="Singh A."/>
            <person name="Wilkins M.J."/>
            <person name="Williams K.H."/>
            <person name="Banfield J.F."/>
        </authorList>
    </citation>
    <scope>NUCLEOTIDE SEQUENCE [LARGE SCALE GENOMIC DNA]</scope>
</reference>
<proteinExistence type="inferred from homology"/>
<organism evidence="8 9">
    <name type="scientific">Candidatus Uhrbacteria bacterium GW2011_GWC1_41_20</name>
    <dbReference type="NCBI Taxonomy" id="1618983"/>
    <lineage>
        <taxon>Bacteria</taxon>
        <taxon>Candidatus Uhriibacteriota</taxon>
    </lineage>
</organism>
<feature type="transmembrane region" description="Helical" evidence="6">
    <location>
        <begin position="16"/>
        <end position="35"/>
    </location>
</feature>
<dbReference type="InterPro" id="IPR055342">
    <property type="entry name" value="MreC_beta-barrel_core"/>
</dbReference>
<comment type="similarity">
    <text evidence="1 5">Belongs to the MreC family.</text>
</comment>
<dbReference type="GO" id="GO:0008360">
    <property type="term" value="P:regulation of cell shape"/>
    <property type="evidence" value="ECO:0007669"/>
    <property type="project" value="UniProtKB-KW"/>
</dbReference>
<evidence type="ECO:0000259" key="7">
    <source>
        <dbReference type="Pfam" id="PF04085"/>
    </source>
</evidence>
<evidence type="ECO:0000256" key="4">
    <source>
        <dbReference type="ARBA" id="ARBA00032089"/>
    </source>
</evidence>
<comment type="function">
    <text evidence="5">Involved in formation and maintenance of cell shape.</text>
</comment>
<dbReference type="InterPro" id="IPR042175">
    <property type="entry name" value="Cell/Rod_MreC_2"/>
</dbReference>
<keyword evidence="6" id="KW-1133">Transmembrane helix</keyword>
<feature type="domain" description="Rod shape-determining protein MreC beta-barrel core" evidence="7">
    <location>
        <begin position="129"/>
        <end position="266"/>
    </location>
</feature>
<dbReference type="PIRSF" id="PIRSF038471">
    <property type="entry name" value="MreC"/>
    <property type="match status" value="1"/>
</dbReference>
<gene>
    <name evidence="8" type="ORF">UU50_C0002G0042</name>
</gene>
<dbReference type="InterPro" id="IPR007221">
    <property type="entry name" value="MreC"/>
</dbReference>
<dbReference type="EMBL" id="LCAW01000002">
    <property type="protein sequence ID" value="KKR99860.1"/>
    <property type="molecule type" value="Genomic_DNA"/>
</dbReference>
<keyword evidence="6" id="KW-0472">Membrane</keyword>
<dbReference type="Gene3D" id="2.40.10.350">
    <property type="entry name" value="Rod shape-determining protein MreC, domain 2"/>
    <property type="match status" value="1"/>
</dbReference>
<evidence type="ECO:0000256" key="3">
    <source>
        <dbReference type="ARBA" id="ARBA00022960"/>
    </source>
</evidence>
<accession>A0A0G0XSC0</accession>
<dbReference type="InterPro" id="IPR042177">
    <property type="entry name" value="Cell/Rod_1"/>
</dbReference>
<sequence>MPLLAQKQSSKTTKPVRIISTITFVIFFLFIIFSWTPASIVLEKTQHILYSTSSSLNTFIVQIFSPSDSLNSQINYYQELAANSVSSQTETAQLKRRVKELEELLGYQQSVEYKTIAAKVLSYAPSEQLTLLIDQGFHDGVKTGLAVVINTGFLIGTIDSVSEYTSTVRLLEDPQSSIPVSIINGESTSGMLNGEEGFLLHMYFIPHDRILSIGDIIVTSNLYERIPNELPIGTIHEIILDETSPFQEALVEPLYSTSEYSNVLIIDTTSVRIYEE</sequence>
<evidence type="ECO:0000313" key="9">
    <source>
        <dbReference type="Proteomes" id="UP000033930"/>
    </source>
</evidence>
<dbReference type="Pfam" id="PF04085">
    <property type="entry name" value="MreC"/>
    <property type="match status" value="1"/>
</dbReference>
<dbReference type="Gene3D" id="2.40.10.340">
    <property type="entry name" value="Rod shape-determining protein MreC, domain 1"/>
    <property type="match status" value="1"/>
</dbReference>
<evidence type="ECO:0000256" key="2">
    <source>
        <dbReference type="ARBA" id="ARBA00013855"/>
    </source>
</evidence>
<evidence type="ECO:0000313" key="8">
    <source>
        <dbReference type="EMBL" id="KKR99860.1"/>
    </source>
</evidence>
<dbReference type="Proteomes" id="UP000033930">
    <property type="component" value="Unassembled WGS sequence"/>
</dbReference>
<dbReference type="AlphaFoldDB" id="A0A0G0XSC0"/>
<dbReference type="GO" id="GO:0005886">
    <property type="term" value="C:plasma membrane"/>
    <property type="evidence" value="ECO:0007669"/>
    <property type="project" value="TreeGrafter"/>
</dbReference>
<protein>
    <recommendedName>
        <fullName evidence="2 5">Cell shape-determining protein MreC</fullName>
    </recommendedName>
    <alternativeName>
        <fullName evidence="4 5">Cell shape protein MreC</fullName>
    </alternativeName>
</protein>
<name>A0A0G0XSC0_9BACT</name>
<dbReference type="PANTHER" id="PTHR34138:SF1">
    <property type="entry name" value="CELL SHAPE-DETERMINING PROTEIN MREC"/>
    <property type="match status" value="1"/>
</dbReference>
<dbReference type="PANTHER" id="PTHR34138">
    <property type="entry name" value="CELL SHAPE-DETERMINING PROTEIN MREC"/>
    <property type="match status" value="1"/>
</dbReference>
<evidence type="ECO:0000256" key="1">
    <source>
        <dbReference type="ARBA" id="ARBA00009369"/>
    </source>
</evidence>
<keyword evidence="6" id="KW-0812">Transmembrane</keyword>
<evidence type="ECO:0000256" key="5">
    <source>
        <dbReference type="PIRNR" id="PIRNR038471"/>
    </source>
</evidence>
<evidence type="ECO:0000256" key="6">
    <source>
        <dbReference type="SAM" id="Phobius"/>
    </source>
</evidence>
<keyword evidence="3 5" id="KW-0133">Cell shape</keyword>
<comment type="caution">
    <text evidence="8">The sequence shown here is derived from an EMBL/GenBank/DDBJ whole genome shotgun (WGS) entry which is preliminary data.</text>
</comment>